<dbReference type="Proteomes" id="UP000067689">
    <property type="component" value="Chromosome"/>
</dbReference>
<reference evidence="1 2" key="1">
    <citation type="journal article" date="1991" name="Int. J. Syst. Bacteriol.">
        <title>Description of the erythromycin-producing bacterium Arthrobacter sp. strain NRRL B-3381 as Aeromicrobium erythreum gen. nov., sp. nov.</title>
        <authorList>
            <person name="Miller E.S."/>
            <person name="Woese C.R."/>
            <person name="Brenner S."/>
        </authorList>
    </citation>
    <scope>NUCLEOTIDE SEQUENCE [LARGE SCALE GENOMIC DNA]</scope>
    <source>
        <strain evidence="1 2">AR18</strain>
    </source>
</reference>
<dbReference type="PATRIC" id="fig|2041.4.peg.265"/>
<protein>
    <submittedName>
        <fullName evidence="1">Uncharacterized protein</fullName>
    </submittedName>
</protein>
<evidence type="ECO:0000313" key="1">
    <source>
        <dbReference type="EMBL" id="ALX03426.1"/>
    </source>
</evidence>
<dbReference type="STRING" id="2041.AERYTH_01280"/>
<sequence>MSEGGTREPRLVAPELWFAVSVVVNFLRAVVPERAEHDPLRLASLLVGGVLVLTIMRRASL</sequence>
<organism evidence="1 2">
    <name type="scientific">Aeromicrobium erythreum</name>
    <dbReference type="NCBI Taxonomy" id="2041"/>
    <lineage>
        <taxon>Bacteria</taxon>
        <taxon>Bacillati</taxon>
        <taxon>Actinomycetota</taxon>
        <taxon>Actinomycetes</taxon>
        <taxon>Propionibacteriales</taxon>
        <taxon>Nocardioidaceae</taxon>
        <taxon>Aeromicrobium</taxon>
    </lineage>
</organism>
<dbReference type="KEGG" id="aer:AERYTH_01280"/>
<dbReference type="EMBL" id="CP011502">
    <property type="protein sequence ID" value="ALX03426.1"/>
    <property type="molecule type" value="Genomic_DNA"/>
</dbReference>
<dbReference type="AlphaFoldDB" id="A0A0U4D5D4"/>
<gene>
    <name evidence="1" type="ORF">AERYTH_01280</name>
</gene>
<keyword evidence="2" id="KW-1185">Reference proteome</keyword>
<accession>A0A0U4D5D4</accession>
<name>A0A0U4D5D4_9ACTN</name>
<evidence type="ECO:0000313" key="2">
    <source>
        <dbReference type="Proteomes" id="UP000067689"/>
    </source>
</evidence>
<proteinExistence type="predicted"/>